<dbReference type="Proteomes" id="UP000308038">
    <property type="component" value="Unassembled WGS sequence"/>
</dbReference>
<comment type="caution">
    <text evidence="6">The sequence shown here is derived from an EMBL/GenBank/DDBJ whole genome shotgun (WGS) entry which is preliminary data.</text>
</comment>
<keyword evidence="2" id="KW-0805">Transcription regulation</keyword>
<organism evidence="6 7">
    <name type="scientific">Sphingomonas olei</name>
    <dbReference type="NCBI Taxonomy" id="1886787"/>
    <lineage>
        <taxon>Bacteria</taxon>
        <taxon>Pseudomonadati</taxon>
        <taxon>Pseudomonadota</taxon>
        <taxon>Alphaproteobacteria</taxon>
        <taxon>Sphingomonadales</taxon>
        <taxon>Sphingomonadaceae</taxon>
        <taxon>Sphingomonas</taxon>
    </lineage>
</organism>
<dbReference type="PROSITE" id="PS50931">
    <property type="entry name" value="HTH_LYSR"/>
    <property type="match status" value="1"/>
</dbReference>
<dbReference type="InterPro" id="IPR058163">
    <property type="entry name" value="LysR-type_TF_proteobact-type"/>
</dbReference>
<evidence type="ECO:0000256" key="2">
    <source>
        <dbReference type="ARBA" id="ARBA00023015"/>
    </source>
</evidence>
<protein>
    <submittedName>
        <fullName evidence="6">LysR family transcriptional regulator</fullName>
    </submittedName>
</protein>
<dbReference type="Pfam" id="PF00126">
    <property type="entry name" value="HTH_1"/>
    <property type="match status" value="1"/>
</dbReference>
<dbReference type="InterPro" id="IPR036390">
    <property type="entry name" value="WH_DNA-bd_sf"/>
</dbReference>
<evidence type="ECO:0000259" key="5">
    <source>
        <dbReference type="PROSITE" id="PS50931"/>
    </source>
</evidence>
<dbReference type="SUPFAM" id="SSF53850">
    <property type="entry name" value="Periplasmic binding protein-like II"/>
    <property type="match status" value="1"/>
</dbReference>
<comment type="similarity">
    <text evidence="1">Belongs to the LysR transcriptional regulatory family.</text>
</comment>
<dbReference type="Pfam" id="PF03466">
    <property type="entry name" value="LysR_substrate"/>
    <property type="match status" value="1"/>
</dbReference>
<evidence type="ECO:0000256" key="1">
    <source>
        <dbReference type="ARBA" id="ARBA00009437"/>
    </source>
</evidence>
<dbReference type="PANTHER" id="PTHR30537">
    <property type="entry name" value="HTH-TYPE TRANSCRIPTIONAL REGULATOR"/>
    <property type="match status" value="1"/>
</dbReference>
<reference evidence="6 7" key="1">
    <citation type="submission" date="2019-04" db="EMBL/GenBank/DDBJ databases">
        <title>Microbes associate with the intestines of laboratory mice.</title>
        <authorList>
            <person name="Navarre W."/>
            <person name="Wong E."/>
            <person name="Huang K.C."/>
            <person name="Tropini C."/>
            <person name="Ng K."/>
            <person name="Yu B."/>
        </authorList>
    </citation>
    <scope>NUCLEOTIDE SEQUENCE [LARGE SCALE GENOMIC DNA]</scope>
    <source>
        <strain evidence="6 7">NM83_B4-11</strain>
    </source>
</reference>
<gene>
    <name evidence="6" type="ORF">E5988_08425</name>
</gene>
<feature type="domain" description="HTH lysR-type" evidence="5">
    <location>
        <begin position="3"/>
        <end position="60"/>
    </location>
</feature>
<keyword evidence="3" id="KW-0238">DNA-binding</keyword>
<name>A0ABY2QIJ3_9SPHN</name>
<keyword evidence="7" id="KW-1185">Reference proteome</keyword>
<dbReference type="RefSeq" id="WP_136451406.1">
    <property type="nucleotide sequence ID" value="NZ_SSTI01000005.1"/>
</dbReference>
<proteinExistence type="inferred from homology"/>
<evidence type="ECO:0000256" key="4">
    <source>
        <dbReference type="ARBA" id="ARBA00023163"/>
    </source>
</evidence>
<keyword evidence="4" id="KW-0804">Transcription</keyword>
<dbReference type="Gene3D" id="3.40.190.290">
    <property type="match status" value="1"/>
</dbReference>
<dbReference type="CDD" id="cd08422">
    <property type="entry name" value="PBP2_CrgA_like"/>
    <property type="match status" value="1"/>
</dbReference>
<dbReference type="PANTHER" id="PTHR30537:SF5">
    <property type="entry name" value="HTH-TYPE TRANSCRIPTIONAL ACTIVATOR TTDR-RELATED"/>
    <property type="match status" value="1"/>
</dbReference>
<dbReference type="InterPro" id="IPR005119">
    <property type="entry name" value="LysR_subst-bd"/>
</dbReference>
<evidence type="ECO:0000313" key="6">
    <source>
        <dbReference type="EMBL" id="THG40194.1"/>
    </source>
</evidence>
<dbReference type="SUPFAM" id="SSF46785">
    <property type="entry name" value="Winged helix' DNA-binding domain"/>
    <property type="match status" value="1"/>
</dbReference>
<sequence>MSDLVRTLRLFLNLRDQGSFSVVARQQRLSHTTVARALDELEERFGVRLFHRSTRRLRLTHDGERLAEHAARILEDVAAAEADLAGVVAAQGLVRLGVTTALGLHYASKLVRLREAHPGLTIELMVADWREMAGNEALDLWLRVGDEPGAKRLGDVPRMLVAARAYLAPRGAPEAAGDLAAHDCLTYGYAARPGGWPIDGATVRPRAWLRANSSEAVHRAALSGLGIALLPHLQVAEDLAAGRLVPVLPQAVIPAIPITLMTAAPADRLPIRVKVVADFLADYFPDARERA</sequence>
<evidence type="ECO:0000313" key="7">
    <source>
        <dbReference type="Proteomes" id="UP000308038"/>
    </source>
</evidence>
<accession>A0ABY2QIJ3</accession>
<evidence type="ECO:0000256" key="3">
    <source>
        <dbReference type="ARBA" id="ARBA00023125"/>
    </source>
</evidence>
<dbReference type="Gene3D" id="1.10.10.10">
    <property type="entry name" value="Winged helix-like DNA-binding domain superfamily/Winged helix DNA-binding domain"/>
    <property type="match status" value="1"/>
</dbReference>
<dbReference type="InterPro" id="IPR000847">
    <property type="entry name" value="LysR_HTH_N"/>
</dbReference>
<dbReference type="EMBL" id="SSTI01000005">
    <property type="protein sequence ID" value="THG40194.1"/>
    <property type="molecule type" value="Genomic_DNA"/>
</dbReference>
<dbReference type="InterPro" id="IPR036388">
    <property type="entry name" value="WH-like_DNA-bd_sf"/>
</dbReference>